<dbReference type="AlphaFoldDB" id="A0A090VNV4"/>
<dbReference type="EMBL" id="BBNR01000002">
    <property type="protein sequence ID" value="GAL65708.1"/>
    <property type="molecule type" value="Genomic_DNA"/>
</dbReference>
<dbReference type="SUPFAM" id="SSF50156">
    <property type="entry name" value="PDZ domain-like"/>
    <property type="match status" value="1"/>
</dbReference>
<dbReference type="InterPro" id="IPR036034">
    <property type="entry name" value="PDZ_sf"/>
</dbReference>
<evidence type="ECO:0000313" key="2">
    <source>
        <dbReference type="Proteomes" id="UP000029641"/>
    </source>
</evidence>
<dbReference type="Gene3D" id="2.30.42.10">
    <property type="match status" value="1"/>
</dbReference>
<reference evidence="1 2" key="1">
    <citation type="journal article" date="2014" name="Genome Announc.">
        <title>Draft Genome Sequence of Marine Flavobacterium Jejuia pallidilutea Strain 11shimoA1 and Pigmentation Mutants.</title>
        <authorList>
            <person name="Takatani N."/>
            <person name="Nakanishi M."/>
            <person name="Meirelles P."/>
            <person name="Mino S."/>
            <person name="Suda W."/>
            <person name="Oshima K."/>
            <person name="Hattori M."/>
            <person name="Ohkuma M."/>
            <person name="Hosokawa M."/>
            <person name="Miyashita K."/>
            <person name="Thompson F.L."/>
            <person name="Niwa A."/>
            <person name="Sawabe T."/>
            <person name="Sawabe T."/>
        </authorList>
    </citation>
    <scope>NUCLEOTIDE SEQUENCE [LARGE SCALE GENOMIC DNA]</scope>
    <source>
        <strain evidence="1 2">JCM 19301</strain>
    </source>
</reference>
<dbReference type="GO" id="GO:0006508">
    <property type="term" value="P:proteolysis"/>
    <property type="evidence" value="ECO:0007669"/>
    <property type="project" value="UniProtKB-KW"/>
</dbReference>
<dbReference type="GO" id="GO:0008233">
    <property type="term" value="F:peptidase activity"/>
    <property type="evidence" value="ECO:0007669"/>
    <property type="project" value="UniProtKB-KW"/>
</dbReference>
<keyword evidence="1" id="KW-0378">Hydrolase</keyword>
<dbReference type="Proteomes" id="UP000029641">
    <property type="component" value="Unassembled WGS sequence"/>
</dbReference>
<name>A0A090VNV4_9FLAO</name>
<accession>A0A090VNV4</accession>
<sequence>MYKFKFADLKGHLNTKGPGDIVNVKFSRDGNIKTVPVRLVKNMTANLPLVGQIKNAKPDDLKKYKAKNGVKIVRLNDYYKEYWNKNGIKEGSIITAVNDIEVNNVDDVQNILKNKSTNEPLRIELINENGEKERYNFR</sequence>
<gene>
    <name evidence="1" type="ORF">JCM19301_3393</name>
</gene>
<proteinExistence type="predicted"/>
<evidence type="ECO:0000313" key="1">
    <source>
        <dbReference type="EMBL" id="GAL65708.1"/>
    </source>
</evidence>
<organism evidence="1 2">
    <name type="scientific">Jejuia pallidilutea</name>
    <dbReference type="NCBI Taxonomy" id="504487"/>
    <lineage>
        <taxon>Bacteria</taxon>
        <taxon>Pseudomonadati</taxon>
        <taxon>Bacteroidota</taxon>
        <taxon>Flavobacteriia</taxon>
        <taxon>Flavobacteriales</taxon>
        <taxon>Flavobacteriaceae</taxon>
        <taxon>Jejuia</taxon>
    </lineage>
</organism>
<protein>
    <submittedName>
        <fullName evidence="1">Serine protease</fullName>
    </submittedName>
</protein>
<keyword evidence="1" id="KW-0645">Protease</keyword>
<comment type="caution">
    <text evidence="1">The sequence shown here is derived from an EMBL/GenBank/DDBJ whole genome shotgun (WGS) entry which is preliminary data.</text>
</comment>